<dbReference type="InterPro" id="IPR038135">
    <property type="entry name" value="Methylthiotransferase_N_sf"/>
</dbReference>
<evidence type="ECO:0000313" key="13">
    <source>
        <dbReference type="Proteomes" id="UP000824267"/>
    </source>
</evidence>
<dbReference type="Gene3D" id="3.80.30.20">
    <property type="entry name" value="tm_1862 like domain"/>
    <property type="match status" value="1"/>
</dbReference>
<dbReference type="SFLD" id="SFLDG01061">
    <property type="entry name" value="methylthiotransferase"/>
    <property type="match status" value="1"/>
</dbReference>
<keyword evidence="7 8" id="KW-0411">Iron-sulfur</keyword>
<dbReference type="InterPro" id="IPR058240">
    <property type="entry name" value="rSAM_sf"/>
</dbReference>
<feature type="domain" description="Radical SAM core" evidence="11">
    <location>
        <begin position="131"/>
        <end position="361"/>
    </location>
</feature>
<dbReference type="EMBL" id="DXGG01000011">
    <property type="protein sequence ID" value="HIW86705.1"/>
    <property type="molecule type" value="Genomic_DNA"/>
</dbReference>
<dbReference type="InterPro" id="IPR007197">
    <property type="entry name" value="rSAM"/>
</dbReference>
<dbReference type="Pfam" id="PF04055">
    <property type="entry name" value="Radical_SAM"/>
    <property type="match status" value="1"/>
</dbReference>
<dbReference type="NCBIfam" id="TIGR01125">
    <property type="entry name" value="30S ribosomal protein S12 methylthiotransferase RimO"/>
    <property type="match status" value="1"/>
</dbReference>
<dbReference type="PANTHER" id="PTHR43837:SF1">
    <property type="entry name" value="RIBOSOMAL PROTEIN US12 METHYLTHIOTRANSFERASE RIMO"/>
    <property type="match status" value="1"/>
</dbReference>
<evidence type="ECO:0000256" key="8">
    <source>
        <dbReference type="HAMAP-Rule" id="MF_01865"/>
    </source>
</evidence>
<dbReference type="SFLD" id="SFLDG01082">
    <property type="entry name" value="B12-binding_domain_containing"/>
    <property type="match status" value="1"/>
</dbReference>
<keyword evidence="5 8" id="KW-0479">Metal-binding</keyword>
<evidence type="ECO:0000259" key="9">
    <source>
        <dbReference type="PROSITE" id="PS50926"/>
    </source>
</evidence>
<dbReference type="Pfam" id="PF00919">
    <property type="entry name" value="UPF0004"/>
    <property type="match status" value="1"/>
</dbReference>
<keyword evidence="3 8" id="KW-0808">Transferase</keyword>
<feature type="binding site" evidence="8">
    <location>
        <position position="145"/>
    </location>
    <ligand>
        <name>[4Fe-4S] cluster</name>
        <dbReference type="ChEBI" id="CHEBI:49883"/>
        <label>2</label>
        <note>4Fe-4S-S-AdoMet</note>
    </ligand>
</feature>
<dbReference type="GO" id="GO:0046872">
    <property type="term" value="F:metal ion binding"/>
    <property type="evidence" value="ECO:0007669"/>
    <property type="project" value="UniProtKB-KW"/>
</dbReference>
<reference evidence="12" key="2">
    <citation type="submission" date="2021-04" db="EMBL/GenBank/DDBJ databases">
        <authorList>
            <person name="Gilroy R."/>
        </authorList>
    </citation>
    <scope>NUCLEOTIDE SEQUENCE</scope>
    <source>
        <strain evidence="12">Gambia16-930</strain>
    </source>
</reference>
<evidence type="ECO:0000256" key="4">
    <source>
        <dbReference type="ARBA" id="ARBA00022691"/>
    </source>
</evidence>
<dbReference type="InterPro" id="IPR005840">
    <property type="entry name" value="Ribosomal_uS12_MeSTrfase_RimO"/>
</dbReference>
<dbReference type="Pfam" id="PF18693">
    <property type="entry name" value="TRAM_2"/>
    <property type="match status" value="1"/>
</dbReference>
<comment type="similarity">
    <text evidence="8">Belongs to the methylthiotransferase family. RimO subfamily.</text>
</comment>
<dbReference type="GO" id="GO:0051539">
    <property type="term" value="F:4 iron, 4 sulfur cluster binding"/>
    <property type="evidence" value="ECO:0007669"/>
    <property type="project" value="UniProtKB-UniRule"/>
</dbReference>
<gene>
    <name evidence="8 12" type="primary">rimO</name>
    <name evidence="12" type="ORF">IAC47_00300</name>
</gene>
<dbReference type="InterPro" id="IPR013848">
    <property type="entry name" value="Methylthiotransferase_N"/>
</dbReference>
<accession>A0A9D1RFW7</accession>
<evidence type="ECO:0000256" key="1">
    <source>
        <dbReference type="ARBA" id="ARBA00022485"/>
    </source>
</evidence>
<keyword evidence="1 8" id="KW-0004">4Fe-4S</keyword>
<comment type="function">
    <text evidence="8">Catalyzes the methylthiolation of an aspartic acid residue of ribosomal protein uS12.</text>
</comment>
<reference evidence="12" key="1">
    <citation type="journal article" date="2021" name="PeerJ">
        <title>Extensive microbial diversity within the chicken gut microbiome revealed by metagenomics and culture.</title>
        <authorList>
            <person name="Gilroy R."/>
            <person name="Ravi A."/>
            <person name="Getino M."/>
            <person name="Pursley I."/>
            <person name="Horton D.L."/>
            <person name="Alikhan N.F."/>
            <person name="Baker D."/>
            <person name="Gharbi K."/>
            <person name="Hall N."/>
            <person name="Watson M."/>
            <person name="Adriaenssens E.M."/>
            <person name="Foster-Nyarko E."/>
            <person name="Jarju S."/>
            <person name="Secka A."/>
            <person name="Antonio M."/>
            <person name="Oren A."/>
            <person name="Chaudhuri R.R."/>
            <person name="La Ragione R."/>
            <person name="Hildebrand F."/>
            <person name="Pallen M.J."/>
        </authorList>
    </citation>
    <scope>NUCLEOTIDE SEQUENCE</scope>
    <source>
        <strain evidence="12">Gambia16-930</strain>
    </source>
</reference>
<dbReference type="GO" id="GO:0005840">
    <property type="term" value="C:ribosome"/>
    <property type="evidence" value="ECO:0007669"/>
    <property type="project" value="UniProtKB-KW"/>
</dbReference>
<dbReference type="InterPro" id="IPR002792">
    <property type="entry name" value="TRAM_dom"/>
</dbReference>
<comment type="cofactor">
    <cofactor evidence="8">
        <name>[4Fe-4S] cluster</name>
        <dbReference type="ChEBI" id="CHEBI:49883"/>
    </cofactor>
    <text evidence="8">Binds 2 [4Fe-4S] clusters. One cluster is coordinated with 3 cysteines and an exchangeable S-adenosyl-L-methionine.</text>
</comment>
<dbReference type="InterPro" id="IPR012340">
    <property type="entry name" value="NA-bd_OB-fold"/>
</dbReference>
<dbReference type="InterPro" id="IPR020612">
    <property type="entry name" value="Methylthiotransferase_CS"/>
</dbReference>
<dbReference type="GO" id="GO:0035599">
    <property type="term" value="F:aspartic acid methylthiotransferase activity"/>
    <property type="evidence" value="ECO:0007669"/>
    <property type="project" value="TreeGrafter"/>
</dbReference>
<feature type="binding site" evidence="8">
    <location>
        <position position="12"/>
    </location>
    <ligand>
        <name>[4Fe-4S] cluster</name>
        <dbReference type="ChEBI" id="CHEBI:49883"/>
        <label>1</label>
    </ligand>
</feature>
<dbReference type="GO" id="GO:0103039">
    <property type="term" value="F:protein methylthiotransferase activity"/>
    <property type="evidence" value="ECO:0007669"/>
    <property type="project" value="UniProtKB-EC"/>
</dbReference>
<dbReference type="PROSITE" id="PS51449">
    <property type="entry name" value="MTTASE_N"/>
    <property type="match status" value="1"/>
</dbReference>
<dbReference type="Proteomes" id="UP000824267">
    <property type="component" value="Unassembled WGS sequence"/>
</dbReference>
<dbReference type="CDD" id="cd01335">
    <property type="entry name" value="Radical_SAM"/>
    <property type="match status" value="1"/>
</dbReference>
<dbReference type="HAMAP" id="MF_01865">
    <property type="entry name" value="MTTase_RimO"/>
    <property type="match status" value="1"/>
</dbReference>
<dbReference type="PROSITE" id="PS01278">
    <property type="entry name" value="MTTASE_RADICAL"/>
    <property type="match status" value="1"/>
</dbReference>
<evidence type="ECO:0000259" key="11">
    <source>
        <dbReference type="PROSITE" id="PS51918"/>
    </source>
</evidence>
<evidence type="ECO:0000313" key="12">
    <source>
        <dbReference type="EMBL" id="HIW86705.1"/>
    </source>
</evidence>
<comment type="catalytic activity">
    <reaction evidence="8">
        <text>L-aspartate(89)-[ribosomal protein uS12]-hydrogen + (sulfur carrier)-SH + AH2 + 2 S-adenosyl-L-methionine = 3-methylsulfanyl-L-aspartate(89)-[ribosomal protein uS12]-hydrogen + (sulfur carrier)-H + 5'-deoxyadenosine + L-methionine + A + S-adenosyl-L-homocysteine + 2 H(+)</text>
        <dbReference type="Rhea" id="RHEA:37087"/>
        <dbReference type="Rhea" id="RHEA-COMP:10460"/>
        <dbReference type="Rhea" id="RHEA-COMP:10461"/>
        <dbReference type="Rhea" id="RHEA-COMP:14737"/>
        <dbReference type="Rhea" id="RHEA-COMP:14739"/>
        <dbReference type="ChEBI" id="CHEBI:13193"/>
        <dbReference type="ChEBI" id="CHEBI:15378"/>
        <dbReference type="ChEBI" id="CHEBI:17319"/>
        <dbReference type="ChEBI" id="CHEBI:17499"/>
        <dbReference type="ChEBI" id="CHEBI:29917"/>
        <dbReference type="ChEBI" id="CHEBI:29961"/>
        <dbReference type="ChEBI" id="CHEBI:57844"/>
        <dbReference type="ChEBI" id="CHEBI:57856"/>
        <dbReference type="ChEBI" id="CHEBI:59789"/>
        <dbReference type="ChEBI" id="CHEBI:64428"/>
        <dbReference type="ChEBI" id="CHEBI:73599"/>
        <dbReference type="EC" id="2.8.4.4"/>
    </reaction>
</comment>
<dbReference type="InterPro" id="IPR005839">
    <property type="entry name" value="Methylthiotransferase"/>
</dbReference>
<keyword evidence="12" id="KW-0687">Ribonucleoprotein</keyword>
<organism evidence="12 13">
    <name type="scientific">Candidatus Onthomorpha intestinigallinarum</name>
    <dbReference type="NCBI Taxonomy" id="2840880"/>
    <lineage>
        <taxon>Bacteria</taxon>
        <taxon>Pseudomonadati</taxon>
        <taxon>Bacteroidota</taxon>
        <taxon>Bacteroidia</taxon>
        <taxon>Bacteroidales</taxon>
        <taxon>Candidatus Onthomorpha</taxon>
    </lineage>
</organism>
<dbReference type="NCBIfam" id="TIGR00089">
    <property type="entry name" value="MiaB/RimO family radical SAM methylthiotransferase"/>
    <property type="match status" value="1"/>
</dbReference>
<evidence type="ECO:0000256" key="5">
    <source>
        <dbReference type="ARBA" id="ARBA00022723"/>
    </source>
</evidence>
<feature type="binding site" evidence="8">
    <location>
        <position position="152"/>
    </location>
    <ligand>
        <name>[4Fe-4S] cluster</name>
        <dbReference type="ChEBI" id="CHEBI:49883"/>
        <label>2</label>
        <note>4Fe-4S-S-AdoMet</note>
    </ligand>
</feature>
<comment type="caution">
    <text evidence="12">The sequence shown here is derived from an EMBL/GenBank/DDBJ whole genome shotgun (WGS) entry which is preliminary data.</text>
</comment>
<keyword evidence="12" id="KW-0689">Ribosomal protein</keyword>
<dbReference type="PANTHER" id="PTHR43837">
    <property type="entry name" value="RIBOSOMAL PROTEIN S12 METHYLTHIOTRANSFERASE RIMO"/>
    <property type="match status" value="1"/>
</dbReference>
<dbReference type="SFLD" id="SFLDF00274">
    <property type="entry name" value="ribosomal_protein_S12_methylth"/>
    <property type="match status" value="1"/>
</dbReference>
<feature type="domain" description="TRAM" evidence="9">
    <location>
        <begin position="364"/>
        <end position="430"/>
    </location>
</feature>
<feature type="binding site" evidence="8">
    <location>
        <position position="149"/>
    </location>
    <ligand>
        <name>[4Fe-4S] cluster</name>
        <dbReference type="ChEBI" id="CHEBI:49883"/>
        <label>2</label>
        <note>4Fe-4S-S-AdoMet</note>
    </ligand>
</feature>
<feature type="domain" description="MTTase N-terminal" evidence="10">
    <location>
        <begin position="3"/>
        <end position="121"/>
    </location>
</feature>
<name>A0A9D1RFW7_9BACT</name>
<keyword evidence="6 8" id="KW-0408">Iron</keyword>
<dbReference type="InterPro" id="IPR023404">
    <property type="entry name" value="rSAM_horseshoe"/>
</dbReference>
<dbReference type="AlphaFoldDB" id="A0A9D1RFW7"/>
<dbReference type="SUPFAM" id="SSF102114">
    <property type="entry name" value="Radical SAM enzymes"/>
    <property type="match status" value="1"/>
</dbReference>
<dbReference type="GO" id="GO:0005829">
    <property type="term" value="C:cytosol"/>
    <property type="evidence" value="ECO:0007669"/>
    <property type="project" value="TreeGrafter"/>
</dbReference>
<evidence type="ECO:0000256" key="2">
    <source>
        <dbReference type="ARBA" id="ARBA00022490"/>
    </source>
</evidence>
<dbReference type="PROSITE" id="PS51918">
    <property type="entry name" value="RADICAL_SAM"/>
    <property type="match status" value="1"/>
</dbReference>
<dbReference type="EC" id="2.8.4.4" evidence="8"/>
<evidence type="ECO:0000259" key="10">
    <source>
        <dbReference type="PROSITE" id="PS51449"/>
    </source>
</evidence>
<keyword evidence="2 8" id="KW-0963">Cytoplasm</keyword>
<dbReference type="Gene3D" id="3.40.50.12160">
    <property type="entry name" value="Methylthiotransferase, N-terminal domain"/>
    <property type="match status" value="1"/>
</dbReference>
<dbReference type="PROSITE" id="PS50926">
    <property type="entry name" value="TRAM"/>
    <property type="match status" value="1"/>
</dbReference>
<dbReference type="FunFam" id="3.80.30.20:FF:000001">
    <property type="entry name" value="tRNA-2-methylthio-N(6)-dimethylallyladenosine synthase 2"/>
    <property type="match status" value="1"/>
</dbReference>
<keyword evidence="4 8" id="KW-0949">S-adenosyl-L-methionine</keyword>
<dbReference type="Gene3D" id="2.40.50.140">
    <property type="entry name" value="Nucleic acid-binding proteins"/>
    <property type="match status" value="1"/>
</dbReference>
<feature type="binding site" evidence="8">
    <location>
        <position position="84"/>
    </location>
    <ligand>
        <name>[4Fe-4S] cluster</name>
        <dbReference type="ChEBI" id="CHEBI:49883"/>
        <label>1</label>
    </ligand>
</feature>
<protein>
    <recommendedName>
        <fullName evidence="8">Ribosomal protein uS12 methylthiotransferase RimO</fullName>
        <shortName evidence="8">uS12 MTTase</shortName>
        <shortName evidence="8">uS12 methylthiotransferase</shortName>
        <ecNumber evidence="8">2.8.4.4</ecNumber>
    </recommendedName>
    <alternativeName>
        <fullName evidence="8">Ribosomal protein uS12 (aspartate-C(3))-methylthiotransferase</fullName>
    </alternativeName>
    <alternativeName>
        <fullName evidence="8">Ribosome maturation factor RimO</fullName>
    </alternativeName>
</protein>
<dbReference type="SMART" id="SM00729">
    <property type="entry name" value="Elp3"/>
    <property type="match status" value="1"/>
</dbReference>
<dbReference type="InterPro" id="IPR006638">
    <property type="entry name" value="Elp3/MiaA/NifB-like_rSAM"/>
</dbReference>
<sequence>MALRVNIVSLGCSKNLVDSERLAAMLSENGYKVMFDSDGMTFDVIIINTCGFIGDAKQESIDSVLQYADLRSKNRIKLLVVFGCLVQRYKEELEKEIKEVDAFFGVDSLEQMASYLRLSLEGDDCTKRLLSTPEHYAYLKISEGCDRHCSFCAIPNIRGRHRSVPLEELVRQAEALAAMGVKELMVIAQDTSVYGIDLYGRNRLGDLLSLLAEIDGIQWIRLHYSYPNEFPRDVIELMKTREKICSYIDMPLQHINNRLLKSMNRRITSEQIESLIDDIRTQLPGVCLRTTLIVGYPSETEEEFEQLKSFVEKTRFDRLGVFAYSPEEGTPAYRLKDDVPQKEKQRRLDELVSLQEGISYELNRDKIGKTYKVIIDRREGDYWIGRTEYDSPEVDNEVLVPFTRKVRAGDFVNVEIMDAVEFDLYAKITE</sequence>
<dbReference type="SFLD" id="SFLDS00029">
    <property type="entry name" value="Radical_SAM"/>
    <property type="match status" value="1"/>
</dbReference>
<evidence type="ECO:0000256" key="7">
    <source>
        <dbReference type="ARBA" id="ARBA00023014"/>
    </source>
</evidence>
<evidence type="ECO:0000256" key="6">
    <source>
        <dbReference type="ARBA" id="ARBA00023004"/>
    </source>
</evidence>
<dbReference type="GO" id="GO:0006400">
    <property type="term" value="P:tRNA modification"/>
    <property type="evidence" value="ECO:0007669"/>
    <property type="project" value="InterPro"/>
</dbReference>
<evidence type="ECO:0000256" key="3">
    <source>
        <dbReference type="ARBA" id="ARBA00022679"/>
    </source>
</evidence>
<feature type="binding site" evidence="8">
    <location>
        <position position="50"/>
    </location>
    <ligand>
        <name>[4Fe-4S] cluster</name>
        <dbReference type="ChEBI" id="CHEBI:49883"/>
        <label>1</label>
    </ligand>
</feature>
<comment type="subcellular location">
    <subcellularLocation>
        <location evidence="8">Cytoplasm</location>
    </subcellularLocation>
</comment>
<proteinExistence type="inferred from homology"/>